<evidence type="ECO:0000256" key="3">
    <source>
        <dbReference type="HAMAP-Rule" id="MF_00316"/>
    </source>
</evidence>
<feature type="binding site" evidence="3">
    <location>
        <begin position="17"/>
        <end position="19"/>
    </location>
    <ligand>
        <name>GTP</name>
        <dbReference type="ChEBI" id="CHEBI:37565"/>
    </ligand>
</feature>
<evidence type="ECO:0000259" key="4">
    <source>
        <dbReference type="Pfam" id="PF03205"/>
    </source>
</evidence>
<organism evidence="6 7">
    <name type="scientific">Dorea longicatena</name>
    <dbReference type="NCBI Taxonomy" id="88431"/>
    <lineage>
        <taxon>Bacteria</taxon>
        <taxon>Bacillati</taxon>
        <taxon>Bacillota</taxon>
        <taxon>Clostridia</taxon>
        <taxon>Lachnospirales</taxon>
        <taxon>Lachnospiraceae</taxon>
        <taxon>Dorea</taxon>
    </lineage>
</organism>
<dbReference type="HAMAP" id="MF_00316">
    <property type="entry name" value="MobA"/>
    <property type="match status" value="1"/>
</dbReference>
<dbReference type="CDD" id="cd02503">
    <property type="entry name" value="MobA"/>
    <property type="match status" value="1"/>
</dbReference>
<dbReference type="Proteomes" id="UP000095597">
    <property type="component" value="Unassembled WGS sequence"/>
</dbReference>
<evidence type="ECO:0000313" key="7">
    <source>
        <dbReference type="Proteomes" id="UP000095597"/>
    </source>
</evidence>
<name>A0A173U1W9_9FIRM</name>
<dbReference type="Gene3D" id="3.90.550.10">
    <property type="entry name" value="Spore Coat Polysaccharide Biosynthesis Protein SpsA, Chain A"/>
    <property type="match status" value="1"/>
</dbReference>
<keyword evidence="2 3" id="KW-0501">Molybdenum cofactor biosynthesis</keyword>
<dbReference type="EC" id="2.7.7.77" evidence="3"/>
<dbReference type="Pfam" id="PF12804">
    <property type="entry name" value="NTP_transf_3"/>
    <property type="match status" value="1"/>
</dbReference>
<dbReference type="PANTHER" id="PTHR40072">
    <property type="entry name" value="MOLYBDOPTERIN-GUANINE DINUCLEOTIDE BIOSYNTHESIS ADAPTER PROTEIN-RELATED"/>
    <property type="match status" value="1"/>
</dbReference>
<feature type="binding site" evidence="3">
    <location>
        <position position="29"/>
    </location>
    <ligand>
        <name>GTP</name>
        <dbReference type="ChEBI" id="CHEBI:37565"/>
    </ligand>
</feature>
<proteinExistence type="inferred from homology"/>
<keyword evidence="3" id="KW-0808">Transferase</keyword>
<comment type="similarity">
    <text evidence="3">Belongs to the MobA family.</text>
</comment>
<evidence type="ECO:0000259" key="5">
    <source>
        <dbReference type="Pfam" id="PF12804"/>
    </source>
</evidence>
<dbReference type="GO" id="GO:0046872">
    <property type="term" value="F:metal ion binding"/>
    <property type="evidence" value="ECO:0007669"/>
    <property type="project" value="UniProtKB-KW"/>
</dbReference>
<feature type="binding site" evidence="3">
    <location>
        <position position="102"/>
    </location>
    <ligand>
        <name>Mg(2+)</name>
        <dbReference type="ChEBI" id="CHEBI:18420"/>
    </ligand>
</feature>
<feature type="binding site" evidence="3">
    <location>
        <position position="102"/>
    </location>
    <ligand>
        <name>GTP</name>
        <dbReference type="ChEBI" id="CHEBI:37565"/>
    </ligand>
</feature>
<comment type="subcellular location">
    <subcellularLocation>
        <location evidence="3">Cytoplasm</location>
    </subcellularLocation>
</comment>
<dbReference type="InterPro" id="IPR025877">
    <property type="entry name" value="MobA-like_NTP_Trfase"/>
</dbReference>
<evidence type="ECO:0000313" key="6">
    <source>
        <dbReference type="EMBL" id="CUN08326.1"/>
    </source>
</evidence>
<dbReference type="RefSeq" id="WP_055214478.1">
    <property type="nucleotide sequence ID" value="NZ_CYXO01000010.1"/>
</dbReference>
<dbReference type="InterPro" id="IPR052539">
    <property type="entry name" value="MGD_biosynthesis_adapter"/>
</dbReference>
<dbReference type="CDD" id="cd03116">
    <property type="entry name" value="MobB"/>
    <property type="match status" value="1"/>
</dbReference>
<dbReference type="InterPro" id="IPR027417">
    <property type="entry name" value="P-loop_NTPase"/>
</dbReference>
<keyword evidence="3" id="KW-0460">Magnesium</keyword>
<dbReference type="InterPro" id="IPR004435">
    <property type="entry name" value="MobB_dom"/>
</dbReference>
<comment type="cofactor">
    <cofactor evidence="3">
        <name>Mg(2+)</name>
        <dbReference type="ChEBI" id="CHEBI:18420"/>
    </cofactor>
</comment>
<dbReference type="AlphaFoldDB" id="A0A173U1W9"/>
<keyword evidence="3" id="KW-0963">Cytoplasm</keyword>
<dbReference type="PANTHER" id="PTHR40072:SF1">
    <property type="entry name" value="MOLYBDOPTERIN-GUANINE DINUCLEOTIDE BIOSYNTHESIS ADAPTER PROTEIN"/>
    <property type="match status" value="1"/>
</dbReference>
<sequence length="373" mass="42189">MKTESDKKKSGISVIILCGGKSTRMGKDKAGLLIGKKTFLQQIEEHVSGADEVLLSVKDRRDYPEIEARHIEDLEQDKGPLMGLCSALKECSHERVWVISCDMPLVDWDVAQELEDYLMDGIDAVIPVDKTGKKYVLCAWYRKSVWKILEEQLKTGDYKVQHVLENLRVCYVAVQGITDGPGKFYNINTPEEYRKIIPEKIKEKAQQTPVVSFVAYSGTGKTTFLEKLIPKLKAYGLKIAIVKHDGHRFDIDHEGKDSDRFTKAGADVTGLISSEKAVLMDNRTVDPEEFLKKIDGVDLILTEGFKHGPWPKIMLHRKENGKPMPLRPEECLAVISDVDVEDCENVFPLDDVGKTAVFLLQYIQQNMQHIENL</sequence>
<dbReference type="OrthoDB" id="9788394at2"/>
<gene>
    <name evidence="6" type="primary">mobB</name>
    <name evidence="3" type="synonym">mobA</name>
    <name evidence="6" type="ORF">ERS852573_01848</name>
</gene>
<accession>A0A173U1W9</accession>
<dbReference type="GO" id="GO:0006777">
    <property type="term" value="P:Mo-molybdopterin cofactor biosynthetic process"/>
    <property type="evidence" value="ECO:0007669"/>
    <property type="project" value="UniProtKB-KW"/>
</dbReference>
<feature type="domain" description="MobA-like NTP transferase" evidence="5">
    <location>
        <begin position="14"/>
        <end position="166"/>
    </location>
</feature>
<protein>
    <recommendedName>
        <fullName evidence="3">Probable molybdenum cofactor guanylyltransferase</fullName>
        <shortName evidence="3">MoCo guanylyltransferase</shortName>
        <ecNumber evidence="3">2.7.7.77</ecNumber>
    </recommendedName>
    <alternativeName>
        <fullName evidence="3">GTP:molybdopterin guanylyltransferase</fullName>
    </alternativeName>
    <alternativeName>
        <fullName evidence="3">Mo-MPT guanylyltransferase</fullName>
    </alternativeName>
    <alternativeName>
        <fullName evidence="3">Molybdopterin guanylyltransferase</fullName>
    </alternativeName>
    <alternativeName>
        <fullName evidence="3">Molybdopterin-guanine dinucleotide synthase</fullName>
        <shortName evidence="3">MGD synthase</shortName>
    </alternativeName>
</protein>
<comment type="domain">
    <text evidence="3">The N-terminal domain determines nucleotide recognition and specific binding, while the C-terminal domain determines the specific binding to the target protein.</text>
</comment>
<keyword evidence="1 3" id="KW-0342">GTP-binding</keyword>
<comment type="caution">
    <text evidence="3">Lacks conserved residue(s) required for the propagation of feature annotation.</text>
</comment>
<dbReference type="GO" id="GO:0061603">
    <property type="term" value="F:molybdenum cofactor guanylyltransferase activity"/>
    <property type="evidence" value="ECO:0007669"/>
    <property type="project" value="UniProtKB-EC"/>
</dbReference>
<evidence type="ECO:0000256" key="1">
    <source>
        <dbReference type="ARBA" id="ARBA00023134"/>
    </source>
</evidence>
<dbReference type="GO" id="GO:0005525">
    <property type="term" value="F:GTP binding"/>
    <property type="evidence" value="ECO:0007669"/>
    <property type="project" value="UniProtKB-UniRule"/>
</dbReference>
<feature type="domain" description="Molybdopterin-guanine dinucleotide biosynthesis protein B (MobB)" evidence="4">
    <location>
        <begin position="210"/>
        <end position="337"/>
    </location>
</feature>
<dbReference type="Gene3D" id="3.40.50.300">
    <property type="entry name" value="P-loop containing nucleotide triphosphate hydrolases"/>
    <property type="match status" value="1"/>
</dbReference>
<dbReference type="SUPFAM" id="SSF52540">
    <property type="entry name" value="P-loop containing nucleoside triphosphate hydrolases"/>
    <property type="match status" value="1"/>
</dbReference>
<dbReference type="SUPFAM" id="SSF53448">
    <property type="entry name" value="Nucleotide-diphospho-sugar transferases"/>
    <property type="match status" value="1"/>
</dbReference>
<dbReference type="EMBL" id="CYXO01000010">
    <property type="protein sequence ID" value="CUN08326.1"/>
    <property type="molecule type" value="Genomic_DNA"/>
</dbReference>
<dbReference type="Pfam" id="PF03205">
    <property type="entry name" value="MobB"/>
    <property type="match status" value="1"/>
</dbReference>
<dbReference type="NCBIfam" id="TIGR00176">
    <property type="entry name" value="mobB"/>
    <property type="match status" value="1"/>
</dbReference>
<feature type="binding site" evidence="3">
    <location>
        <position position="73"/>
    </location>
    <ligand>
        <name>GTP</name>
        <dbReference type="ChEBI" id="CHEBI:37565"/>
    </ligand>
</feature>
<dbReference type="InterPro" id="IPR013482">
    <property type="entry name" value="Molybde_CF_guanTrfase"/>
</dbReference>
<dbReference type="GO" id="GO:0005737">
    <property type="term" value="C:cytoplasm"/>
    <property type="evidence" value="ECO:0007669"/>
    <property type="project" value="UniProtKB-SubCell"/>
</dbReference>
<comment type="catalytic activity">
    <reaction evidence="3">
        <text>Mo-molybdopterin + GTP + H(+) = Mo-molybdopterin guanine dinucleotide + diphosphate</text>
        <dbReference type="Rhea" id="RHEA:34243"/>
        <dbReference type="ChEBI" id="CHEBI:15378"/>
        <dbReference type="ChEBI" id="CHEBI:33019"/>
        <dbReference type="ChEBI" id="CHEBI:37565"/>
        <dbReference type="ChEBI" id="CHEBI:71302"/>
        <dbReference type="ChEBI" id="CHEBI:71310"/>
        <dbReference type="EC" id="2.7.7.77"/>
    </reaction>
</comment>
<comment type="function">
    <text evidence="3">Transfers a GMP moiety from GTP to Mo-molybdopterin (Mo-MPT) cofactor (Moco or molybdenum cofactor) to form Mo-molybdopterin guanine dinucleotide (Mo-MGD) cofactor.</text>
</comment>
<dbReference type="InterPro" id="IPR029044">
    <property type="entry name" value="Nucleotide-diphossugar_trans"/>
</dbReference>
<evidence type="ECO:0000256" key="2">
    <source>
        <dbReference type="ARBA" id="ARBA00023150"/>
    </source>
</evidence>
<keyword evidence="3" id="KW-0547">Nucleotide-binding</keyword>
<reference evidence="6 7" key="1">
    <citation type="submission" date="2015-09" db="EMBL/GenBank/DDBJ databases">
        <authorList>
            <consortium name="Pathogen Informatics"/>
        </authorList>
    </citation>
    <scope>NUCLEOTIDE SEQUENCE [LARGE SCALE GENOMIC DNA]</scope>
    <source>
        <strain evidence="6 7">2789STDY5834961</strain>
    </source>
</reference>
<keyword evidence="3" id="KW-0479">Metal-binding</keyword>